<comment type="caution">
    <text evidence="2">The sequence shown here is derived from an EMBL/GenBank/DDBJ whole genome shotgun (WGS) entry which is preliminary data.</text>
</comment>
<name>A0A540L011_MALBA</name>
<feature type="compositionally biased region" description="Polar residues" evidence="1">
    <location>
        <begin position="32"/>
        <end position="44"/>
    </location>
</feature>
<sequence length="106" mass="11516">MAILNPRLKPPEISETWSESLHHCPRLPCLPNSTPLRSSMSTSESLEERLVPPARSMPAGFGSSNMWVSLRCISSKQAAASTSPYYKYSATVTDNGSVPSSPLRPP</sequence>
<feature type="region of interest" description="Disordered" evidence="1">
    <location>
        <begin position="32"/>
        <end position="55"/>
    </location>
</feature>
<gene>
    <name evidence="2" type="ORF">C1H46_034626</name>
</gene>
<dbReference type="EMBL" id="VIEB01000839">
    <property type="protein sequence ID" value="TQD79817.1"/>
    <property type="molecule type" value="Genomic_DNA"/>
</dbReference>
<dbReference type="Proteomes" id="UP000315295">
    <property type="component" value="Unassembled WGS sequence"/>
</dbReference>
<evidence type="ECO:0000313" key="2">
    <source>
        <dbReference type="EMBL" id="TQD79817.1"/>
    </source>
</evidence>
<organism evidence="2 3">
    <name type="scientific">Malus baccata</name>
    <name type="common">Siberian crab apple</name>
    <name type="synonym">Pyrus baccata</name>
    <dbReference type="NCBI Taxonomy" id="106549"/>
    <lineage>
        <taxon>Eukaryota</taxon>
        <taxon>Viridiplantae</taxon>
        <taxon>Streptophyta</taxon>
        <taxon>Embryophyta</taxon>
        <taxon>Tracheophyta</taxon>
        <taxon>Spermatophyta</taxon>
        <taxon>Magnoliopsida</taxon>
        <taxon>eudicotyledons</taxon>
        <taxon>Gunneridae</taxon>
        <taxon>Pentapetalae</taxon>
        <taxon>rosids</taxon>
        <taxon>fabids</taxon>
        <taxon>Rosales</taxon>
        <taxon>Rosaceae</taxon>
        <taxon>Amygdaloideae</taxon>
        <taxon>Maleae</taxon>
        <taxon>Malus</taxon>
    </lineage>
</organism>
<evidence type="ECO:0000256" key="1">
    <source>
        <dbReference type="SAM" id="MobiDB-lite"/>
    </source>
</evidence>
<proteinExistence type="predicted"/>
<accession>A0A540L011</accession>
<protein>
    <submittedName>
        <fullName evidence="2">Uncharacterized protein</fullName>
    </submittedName>
</protein>
<reference evidence="2 3" key="1">
    <citation type="journal article" date="2019" name="G3 (Bethesda)">
        <title>Sequencing of a Wild Apple (Malus baccata) Genome Unravels the Differences Between Cultivated and Wild Apple Species Regarding Disease Resistance and Cold Tolerance.</title>
        <authorList>
            <person name="Chen X."/>
        </authorList>
    </citation>
    <scope>NUCLEOTIDE SEQUENCE [LARGE SCALE GENOMIC DNA]</scope>
    <source>
        <strain evidence="3">cv. Shandingzi</strain>
        <tissue evidence="2">Leaves</tissue>
    </source>
</reference>
<keyword evidence="3" id="KW-1185">Reference proteome</keyword>
<evidence type="ECO:0000313" key="3">
    <source>
        <dbReference type="Proteomes" id="UP000315295"/>
    </source>
</evidence>
<dbReference type="AlphaFoldDB" id="A0A540L011"/>